<reference evidence="1" key="2">
    <citation type="journal article" date="2022" name="Res Sq">
        <title>Comparative Genomics Reveals Insights into the Divergent Evolution of Astigmatic Mites and Household Pest Adaptations.</title>
        <authorList>
            <person name="Xiong Q."/>
            <person name="Wan A.T.-Y."/>
            <person name="Liu X.-Y."/>
            <person name="Fung C.S.-H."/>
            <person name="Xiao X."/>
            <person name="Malainual N."/>
            <person name="Hou J."/>
            <person name="Wang L."/>
            <person name="Wang M."/>
            <person name="Yang K."/>
            <person name="Cui Y."/>
            <person name="Leung E."/>
            <person name="Nong W."/>
            <person name="Shin S.-K."/>
            <person name="Au S."/>
            <person name="Jeong K.Y."/>
            <person name="Chew F.T."/>
            <person name="Hui J."/>
            <person name="Leung T.F."/>
            <person name="Tungtrongchitr A."/>
            <person name="Zhong N."/>
            <person name="Liu Z."/>
            <person name="Tsui S."/>
        </authorList>
    </citation>
    <scope>NUCLEOTIDE SEQUENCE</scope>
    <source>
        <strain evidence="1">Derf</strain>
        <tissue evidence="1">Whole organism</tissue>
    </source>
</reference>
<sequence>MNGFKCSILIASDIAHRYHLYPEH</sequence>
<evidence type="ECO:0000313" key="2">
    <source>
        <dbReference type="Proteomes" id="UP000790347"/>
    </source>
</evidence>
<evidence type="ECO:0000313" key="1">
    <source>
        <dbReference type="EMBL" id="KAH9516000.1"/>
    </source>
</evidence>
<dbReference type="EMBL" id="ASGP02000003">
    <property type="protein sequence ID" value="KAH9516000.1"/>
    <property type="molecule type" value="Genomic_DNA"/>
</dbReference>
<gene>
    <name evidence="1" type="ORF">DERF_006765</name>
</gene>
<dbReference type="AlphaFoldDB" id="A0A922HZ82"/>
<proteinExistence type="predicted"/>
<organism evidence="1 2">
    <name type="scientific">Dermatophagoides farinae</name>
    <name type="common">American house dust mite</name>
    <dbReference type="NCBI Taxonomy" id="6954"/>
    <lineage>
        <taxon>Eukaryota</taxon>
        <taxon>Metazoa</taxon>
        <taxon>Ecdysozoa</taxon>
        <taxon>Arthropoda</taxon>
        <taxon>Chelicerata</taxon>
        <taxon>Arachnida</taxon>
        <taxon>Acari</taxon>
        <taxon>Acariformes</taxon>
        <taxon>Sarcoptiformes</taxon>
        <taxon>Astigmata</taxon>
        <taxon>Psoroptidia</taxon>
        <taxon>Analgoidea</taxon>
        <taxon>Pyroglyphidae</taxon>
        <taxon>Dermatophagoidinae</taxon>
        <taxon>Dermatophagoides</taxon>
    </lineage>
</organism>
<accession>A0A922HZ82</accession>
<comment type="caution">
    <text evidence="1">The sequence shown here is derived from an EMBL/GenBank/DDBJ whole genome shotgun (WGS) entry which is preliminary data.</text>
</comment>
<dbReference type="Proteomes" id="UP000790347">
    <property type="component" value="Unassembled WGS sequence"/>
</dbReference>
<keyword evidence="2" id="KW-1185">Reference proteome</keyword>
<reference evidence="1" key="1">
    <citation type="submission" date="2013-05" db="EMBL/GenBank/DDBJ databases">
        <authorList>
            <person name="Yim A.K.Y."/>
            <person name="Chan T.F."/>
            <person name="Ji K.M."/>
            <person name="Liu X.Y."/>
            <person name="Zhou J.W."/>
            <person name="Li R.Q."/>
            <person name="Yang K.Y."/>
            <person name="Li J."/>
            <person name="Li M."/>
            <person name="Law P.T.W."/>
            <person name="Wu Y.L."/>
            <person name="Cai Z.L."/>
            <person name="Qin H."/>
            <person name="Bao Y."/>
            <person name="Leung R.K.K."/>
            <person name="Ng P.K.S."/>
            <person name="Zou J."/>
            <person name="Zhong X.J."/>
            <person name="Ran P.X."/>
            <person name="Zhong N.S."/>
            <person name="Liu Z.G."/>
            <person name="Tsui S.K.W."/>
        </authorList>
    </citation>
    <scope>NUCLEOTIDE SEQUENCE</scope>
    <source>
        <strain evidence="1">Derf</strain>
        <tissue evidence="1">Whole organism</tissue>
    </source>
</reference>
<name>A0A922HZ82_DERFA</name>
<protein>
    <submittedName>
        <fullName evidence="1">Uncharacterized protein</fullName>
    </submittedName>
</protein>